<evidence type="ECO:0000256" key="1">
    <source>
        <dbReference type="ARBA" id="ARBA00022679"/>
    </source>
</evidence>
<dbReference type="GO" id="GO:0007064">
    <property type="term" value="P:mitotic sister chromatid cohesion"/>
    <property type="evidence" value="ECO:0007669"/>
    <property type="project" value="TreeGrafter"/>
</dbReference>
<keyword evidence="1" id="KW-0808">Transferase</keyword>
<sequence length="115" mass="13244">MGEVREVSISLDGVRDKNLMQLKKLNTALFPVRYNEKYYADVLASGEFTKLVYDFEFLFISIASLQTSKPRPWKLSEGWALIFIVTFDHVEPSSDWSQIPKWNLNGMNVLIVLQG</sequence>
<dbReference type="GO" id="GO:0031415">
    <property type="term" value="C:NatA complex"/>
    <property type="evidence" value="ECO:0007669"/>
    <property type="project" value="TreeGrafter"/>
</dbReference>
<comment type="caution">
    <text evidence="3">The sequence shown here is derived from an EMBL/GenBank/DDBJ whole genome shotgun (WGS) entry which is preliminary data.</text>
</comment>
<dbReference type="GO" id="GO:0008080">
    <property type="term" value="F:N-acetyltransferase activity"/>
    <property type="evidence" value="ECO:0007669"/>
    <property type="project" value="TreeGrafter"/>
</dbReference>
<feature type="non-terminal residue" evidence="3">
    <location>
        <position position="1"/>
    </location>
</feature>
<accession>A0AAV6MQ68</accession>
<keyword evidence="2" id="KW-0012">Acyltransferase</keyword>
<protein>
    <submittedName>
        <fullName evidence="3">N-acetyltransferase san</fullName>
    </submittedName>
</protein>
<evidence type="ECO:0000313" key="4">
    <source>
        <dbReference type="Proteomes" id="UP000685013"/>
    </source>
</evidence>
<organism evidence="3 4">
    <name type="scientific">Cucurbita argyrosperma subsp. sororia</name>
    <dbReference type="NCBI Taxonomy" id="37648"/>
    <lineage>
        <taxon>Eukaryota</taxon>
        <taxon>Viridiplantae</taxon>
        <taxon>Streptophyta</taxon>
        <taxon>Embryophyta</taxon>
        <taxon>Tracheophyta</taxon>
        <taxon>Spermatophyta</taxon>
        <taxon>Magnoliopsida</taxon>
        <taxon>eudicotyledons</taxon>
        <taxon>Gunneridae</taxon>
        <taxon>Pentapetalae</taxon>
        <taxon>rosids</taxon>
        <taxon>fabids</taxon>
        <taxon>Cucurbitales</taxon>
        <taxon>Cucurbitaceae</taxon>
        <taxon>Cucurbiteae</taxon>
        <taxon>Cucurbita</taxon>
    </lineage>
</organism>
<proteinExistence type="predicted"/>
<gene>
    <name evidence="3" type="primary">san</name>
    <name evidence="3" type="ORF">SDJN03_18180</name>
</gene>
<dbReference type="PANTHER" id="PTHR42919">
    <property type="entry name" value="N-ALPHA-ACETYLTRANSFERASE"/>
    <property type="match status" value="1"/>
</dbReference>
<dbReference type="Proteomes" id="UP000685013">
    <property type="component" value="Chromosome 12"/>
</dbReference>
<keyword evidence="4" id="KW-1185">Reference proteome</keyword>
<evidence type="ECO:0000313" key="3">
    <source>
        <dbReference type="EMBL" id="KAG6585447.1"/>
    </source>
</evidence>
<dbReference type="AlphaFoldDB" id="A0AAV6MQ68"/>
<evidence type="ECO:0000256" key="2">
    <source>
        <dbReference type="ARBA" id="ARBA00023315"/>
    </source>
</evidence>
<dbReference type="InterPro" id="IPR051556">
    <property type="entry name" value="N-term/lysine_N-AcTrnsfr"/>
</dbReference>
<reference evidence="3 4" key="1">
    <citation type="journal article" date="2021" name="Hortic Res">
        <title>The domestication of Cucurbita argyrosperma as revealed by the genome of its wild relative.</title>
        <authorList>
            <person name="Barrera-Redondo J."/>
            <person name="Sanchez-de la Vega G."/>
            <person name="Aguirre-Liguori J.A."/>
            <person name="Castellanos-Morales G."/>
            <person name="Gutierrez-Guerrero Y.T."/>
            <person name="Aguirre-Dugua X."/>
            <person name="Aguirre-Planter E."/>
            <person name="Tenaillon M.I."/>
            <person name="Lira-Saade R."/>
            <person name="Eguiarte L.E."/>
        </authorList>
    </citation>
    <scope>NUCLEOTIDE SEQUENCE [LARGE SCALE GENOMIC DNA]</scope>
    <source>
        <strain evidence="3">JBR-2021</strain>
    </source>
</reference>
<dbReference type="EMBL" id="JAGKQH010000012">
    <property type="protein sequence ID" value="KAG6585447.1"/>
    <property type="molecule type" value="Genomic_DNA"/>
</dbReference>
<dbReference type="PANTHER" id="PTHR42919:SF8">
    <property type="entry name" value="N-ALPHA-ACETYLTRANSFERASE 50"/>
    <property type="match status" value="1"/>
</dbReference>
<name>A0AAV6MQ68_9ROSI</name>